<dbReference type="PANTHER" id="PTHR11384">
    <property type="entry name" value="ATP-BINDING CASSETTE, SUB-FAMILY D MEMBER"/>
    <property type="match status" value="1"/>
</dbReference>
<evidence type="ECO:0000256" key="1">
    <source>
        <dbReference type="ARBA" id="ARBA00004651"/>
    </source>
</evidence>
<comment type="caution">
    <text evidence="7">The sequence shown here is derived from an EMBL/GenBank/DDBJ whole genome shotgun (WGS) entry which is preliminary data.</text>
</comment>
<dbReference type="Pfam" id="PF05992">
    <property type="entry name" value="SbmA_BacA"/>
    <property type="match status" value="1"/>
</dbReference>
<evidence type="ECO:0000256" key="2">
    <source>
        <dbReference type="ARBA" id="ARBA00022448"/>
    </source>
</evidence>
<keyword evidence="2" id="KW-0813">Transport</keyword>
<proteinExistence type="predicted"/>
<dbReference type="Proteomes" id="UP001193680">
    <property type="component" value="Unassembled WGS sequence"/>
</dbReference>
<feature type="transmembrane region" description="Helical" evidence="6">
    <location>
        <begin position="251"/>
        <end position="274"/>
    </location>
</feature>
<keyword evidence="5 6" id="KW-0472">Membrane</keyword>
<gene>
    <name evidence="7" type="ORF">H8792_001610</name>
</gene>
<feature type="transmembrane region" description="Helical" evidence="6">
    <location>
        <begin position="60"/>
        <end position="81"/>
    </location>
</feature>
<name>A0ABS0BT60_9GAMM</name>
<evidence type="ECO:0000313" key="7">
    <source>
        <dbReference type="EMBL" id="MBF6057028.1"/>
    </source>
</evidence>
<protein>
    <submittedName>
        <fullName evidence="7">Transporter</fullName>
    </submittedName>
</protein>
<keyword evidence="4 6" id="KW-1133">Transmembrane helix</keyword>
<sequence>MLKSFFGTKEWALWAWGGLALLFALVIFQVQMTVLLNQWYKEFYDILQAANDINAFWEKMLQFLYIAIPYIFAAIASSYFARHYAFRWRQAITFYYLPYWSSHPGNIEGASQRIQEDTYQFANALESLGLGFFRSVLTLIAFIPILWALSEQMTIPWLAEIPGSLVWVAMLTSIGAMLISFLVGIKLPGLEYNNQRVEASYRKHLVYSEDDKTYANMPTMAELFLGLRPNYFRLFNHYTYFNLWSNIYGQLMIVLPYLMMAPSLFGGVITLGVVTQTGNAFGKVNDGFNFFIDRWTDITKFLSVIKRLREFETHLIDNHPDPKAVGEKNNV</sequence>
<evidence type="ECO:0000256" key="5">
    <source>
        <dbReference type="ARBA" id="ARBA00023136"/>
    </source>
</evidence>
<feature type="transmembrane region" description="Helical" evidence="6">
    <location>
        <begin position="161"/>
        <end position="185"/>
    </location>
</feature>
<evidence type="ECO:0000313" key="8">
    <source>
        <dbReference type="Proteomes" id="UP001193680"/>
    </source>
</evidence>
<keyword evidence="8" id="KW-1185">Reference proteome</keyword>
<evidence type="ECO:0000256" key="4">
    <source>
        <dbReference type="ARBA" id="ARBA00022989"/>
    </source>
</evidence>
<evidence type="ECO:0000256" key="6">
    <source>
        <dbReference type="SAM" id="Phobius"/>
    </source>
</evidence>
<dbReference type="InterPro" id="IPR009248">
    <property type="entry name" value="SbmA_BacA"/>
</dbReference>
<dbReference type="RefSeq" id="WP_194947379.1">
    <property type="nucleotide sequence ID" value="NZ_JACBGI020000001.1"/>
</dbReference>
<accession>A0ABS0BT60</accession>
<keyword evidence="3 6" id="KW-0812">Transmembrane</keyword>
<dbReference type="InterPro" id="IPR050835">
    <property type="entry name" value="ABC_transporter_sub-D"/>
</dbReference>
<feature type="transmembrane region" description="Helical" evidence="6">
    <location>
        <begin position="12"/>
        <end position="40"/>
    </location>
</feature>
<evidence type="ECO:0000256" key="3">
    <source>
        <dbReference type="ARBA" id="ARBA00022692"/>
    </source>
</evidence>
<dbReference type="Gene3D" id="1.20.1560.10">
    <property type="entry name" value="ABC transporter type 1, transmembrane domain"/>
    <property type="match status" value="1"/>
</dbReference>
<dbReference type="InterPro" id="IPR036640">
    <property type="entry name" value="ABC1_TM_sf"/>
</dbReference>
<reference evidence="7 8" key="1">
    <citation type="submission" date="2020-06" db="EMBL/GenBank/DDBJ databases">
        <authorList>
            <person name="Scott K."/>
        </authorList>
    </citation>
    <scope>NUCLEOTIDE SEQUENCE [LARGE SCALE GENOMIC DNA]</scope>
    <source>
        <strain evidence="7 8">HH1</strain>
    </source>
</reference>
<dbReference type="NCBIfam" id="NF009036">
    <property type="entry name" value="PRK12369.1"/>
    <property type="match status" value="1"/>
</dbReference>
<organism evidence="7 8">
    <name type="scientific">Thiomicrorhabdus heinhorstiae</name>
    <dbReference type="NCBI Taxonomy" id="2748010"/>
    <lineage>
        <taxon>Bacteria</taxon>
        <taxon>Pseudomonadati</taxon>
        <taxon>Pseudomonadota</taxon>
        <taxon>Gammaproteobacteria</taxon>
        <taxon>Thiotrichales</taxon>
        <taxon>Piscirickettsiaceae</taxon>
        <taxon>Thiomicrorhabdus</taxon>
    </lineage>
</organism>
<dbReference type="EMBL" id="JACBGI020000001">
    <property type="protein sequence ID" value="MBF6057028.1"/>
    <property type="molecule type" value="Genomic_DNA"/>
</dbReference>
<dbReference type="SUPFAM" id="SSF90123">
    <property type="entry name" value="ABC transporter transmembrane region"/>
    <property type="match status" value="1"/>
</dbReference>
<reference evidence="7 8" key="2">
    <citation type="submission" date="2020-11" db="EMBL/GenBank/DDBJ databases">
        <title>Sulfur oxidizing isolate from Hospital Hole Sinkhole.</title>
        <authorList>
            <person name="Scott K.M."/>
        </authorList>
    </citation>
    <scope>NUCLEOTIDE SEQUENCE [LARGE SCALE GENOMIC DNA]</scope>
    <source>
        <strain evidence="7 8">HH1</strain>
    </source>
</reference>
<feature type="transmembrane region" description="Helical" evidence="6">
    <location>
        <begin position="128"/>
        <end position="149"/>
    </location>
</feature>
<dbReference type="PANTHER" id="PTHR11384:SF59">
    <property type="entry name" value="LYSOSOMAL COBALAMIN TRANSPORTER ABCD4"/>
    <property type="match status" value="1"/>
</dbReference>
<comment type="subcellular location">
    <subcellularLocation>
        <location evidence="1">Cell membrane</location>
        <topology evidence="1">Multi-pass membrane protein</topology>
    </subcellularLocation>
</comment>